<evidence type="ECO:0000313" key="3">
    <source>
        <dbReference type="Proteomes" id="UP000032946"/>
    </source>
</evidence>
<protein>
    <submittedName>
        <fullName evidence="2">Uncharacterized protein</fullName>
    </submittedName>
</protein>
<dbReference type="Proteomes" id="UP000032946">
    <property type="component" value="Chromosome"/>
</dbReference>
<feature type="transmembrane region" description="Helical" evidence="1">
    <location>
        <begin position="12"/>
        <end position="33"/>
    </location>
</feature>
<proteinExistence type="predicted"/>
<keyword evidence="3" id="KW-1185">Reference proteome</keyword>
<dbReference type="AlphaFoldDB" id="A0A9P1KGJ6"/>
<evidence type="ECO:0000313" key="2">
    <source>
        <dbReference type="EMBL" id="CDM96528.1"/>
    </source>
</evidence>
<organism evidence="2 3">
    <name type="scientific">Limnospira indica PCC 8005</name>
    <dbReference type="NCBI Taxonomy" id="376219"/>
    <lineage>
        <taxon>Bacteria</taxon>
        <taxon>Bacillati</taxon>
        <taxon>Cyanobacteriota</taxon>
        <taxon>Cyanophyceae</taxon>
        <taxon>Oscillatoriophycideae</taxon>
        <taxon>Oscillatoriales</taxon>
        <taxon>Sirenicapillariaceae</taxon>
        <taxon>Limnospira</taxon>
    </lineage>
</organism>
<accession>A0A9P1KGJ6</accession>
<keyword evidence="1" id="KW-0472">Membrane</keyword>
<dbReference type="EMBL" id="FO818640">
    <property type="protein sequence ID" value="CDM96528.1"/>
    <property type="molecule type" value="Genomic_DNA"/>
</dbReference>
<sequence length="101" mass="10673">MTTVKAMAKPFSGFLAINSAMTAVIMTVMGPVGSEIRLGVPPNKEAKNPINIAPHKPAEAPAPEAIPKARDIGKATTAAVKPPNMSPLRLRKFMVLIICIN</sequence>
<evidence type="ECO:0000256" key="1">
    <source>
        <dbReference type="SAM" id="Phobius"/>
    </source>
</evidence>
<keyword evidence="1" id="KW-0812">Transmembrane</keyword>
<gene>
    <name evidence="2" type="ORF">ARTHRO_40937</name>
</gene>
<name>A0A9P1KGJ6_9CYAN</name>
<keyword evidence="1" id="KW-1133">Transmembrane helix</keyword>
<reference evidence="2 3" key="1">
    <citation type="submission" date="2014-02" db="EMBL/GenBank/DDBJ databases">
        <authorList>
            <person name="Genoscope - CEA"/>
        </authorList>
    </citation>
    <scope>NUCLEOTIDE SEQUENCE [LARGE SCALE GENOMIC DNA]</scope>
    <source>
        <strain evidence="2 3">PCC 8005</strain>
    </source>
</reference>